<dbReference type="Gene3D" id="3.50.50.60">
    <property type="entry name" value="FAD/NAD(P)-binding domain"/>
    <property type="match status" value="1"/>
</dbReference>
<dbReference type="AlphaFoldDB" id="A0A2S4MH77"/>
<dbReference type="Proteomes" id="UP000236919">
    <property type="component" value="Unassembled WGS sequence"/>
</dbReference>
<dbReference type="SUPFAM" id="SSF51905">
    <property type="entry name" value="FAD/NAD(P)-binding domain"/>
    <property type="match status" value="1"/>
</dbReference>
<comment type="pathway">
    <text evidence="1">Cofactor biosynthesis; thiamine diphosphate biosynthesis.</text>
</comment>
<dbReference type="EMBL" id="PQFZ01000003">
    <property type="protein sequence ID" value="POR54108.1"/>
    <property type="molecule type" value="Genomic_DNA"/>
</dbReference>
<dbReference type="GO" id="GO:0009228">
    <property type="term" value="P:thiamine biosynthetic process"/>
    <property type="evidence" value="ECO:0007669"/>
    <property type="project" value="UniProtKB-KW"/>
</dbReference>
<comment type="caution">
    <text evidence="6">The sequence shown here is derived from an EMBL/GenBank/DDBJ whole genome shotgun (WGS) entry which is preliminary data.</text>
</comment>
<evidence type="ECO:0000313" key="6">
    <source>
        <dbReference type="EMBL" id="POR54108.1"/>
    </source>
</evidence>
<reference evidence="6 7" key="1">
    <citation type="submission" date="2018-01" db="EMBL/GenBank/DDBJ databases">
        <title>Genomic Encyclopedia of Type Strains, Phase III (KMG-III): the genomes of soil and plant-associated and newly described type strains.</title>
        <authorList>
            <person name="Whitman W."/>
        </authorList>
    </citation>
    <scope>NUCLEOTIDE SEQUENCE [LARGE SCALE GENOMIC DNA]</scope>
    <source>
        <strain evidence="6 7">1131</strain>
    </source>
</reference>
<evidence type="ECO:0000256" key="4">
    <source>
        <dbReference type="SAM" id="MobiDB-lite"/>
    </source>
</evidence>
<accession>A0A2S4MH77</accession>
<dbReference type="GO" id="GO:0016491">
    <property type="term" value="F:oxidoreductase activity"/>
    <property type="evidence" value="ECO:0007669"/>
    <property type="project" value="UniProtKB-KW"/>
</dbReference>
<dbReference type="Pfam" id="PF01266">
    <property type="entry name" value="DAO"/>
    <property type="match status" value="1"/>
</dbReference>
<dbReference type="SUPFAM" id="SSF54373">
    <property type="entry name" value="FAD-linked reductases, C-terminal domain"/>
    <property type="match status" value="1"/>
</dbReference>
<evidence type="ECO:0000313" key="7">
    <source>
        <dbReference type="Proteomes" id="UP000236919"/>
    </source>
</evidence>
<name>A0A2S4MH77_9HYPH</name>
<dbReference type="Gene3D" id="3.30.9.10">
    <property type="entry name" value="D-Amino Acid Oxidase, subunit A, domain 2"/>
    <property type="match status" value="1"/>
</dbReference>
<dbReference type="OrthoDB" id="9805337at2"/>
<gene>
    <name evidence="6" type="ORF">CYD53_103207</name>
</gene>
<keyword evidence="7" id="KW-1185">Reference proteome</keyword>
<dbReference type="InterPro" id="IPR012727">
    <property type="entry name" value="Gly_oxidase_ThiO"/>
</dbReference>
<feature type="region of interest" description="Disordered" evidence="4">
    <location>
        <begin position="1"/>
        <end position="24"/>
    </location>
</feature>
<dbReference type="GO" id="GO:0009229">
    <property type="term" value="P:thiamine diphosphate biosynthetic process"/>
    <property type="evidence" value="ECO:0007669"/>
    <property type="project" value="UniProtKB-UniPathway"/>
</dbReference>
<evidence type="ECO:0000259" key="5">
    <source>
        <dbReference type="Pfam" id="PF01266"/>
    </source>
</evidence>
<dbReference type="NCBIfam" id="TIGR02352">
    <property type="entry name" value="thiamin_ThiO"/>
    <property type="match status" value="1"/>
</dbReference>
<proteinExistence type="predicted"/>
<dbReference type="GO" id="GO:0050660">
    <property type="term" value="F:flavin adenine dinucleotide binding"/>
    <property type="evidence" value="ECO:0007669"/>
    <property type="project" value="InterPro"/>
</dbReference>
<dbReference type="UniPathway" id="UPA00060"/>
<feature type="domain" description="FAD dependent oxidoreductase" evidence="5">
    <location>
        <begin position="27"/>
        <end position="369"/>
    </location>
</feature>
<evidence type="ECO:0000256" key="3">
    <source>
        <dbReference type="ARBA" id="ARBA00023002"/>
    </source>
</evidence>
<dbReference type="RefSeq" id="WP_103717317.1">
    <property type="nucleotide sequence ID" value="NZ_PQFZ01000003.1"/>
</dbReference>
<dbReference type="PANTHER" id="PTHR13847">
    <property type="entry name" value="SARCOSINE DEHYDROGENASE-RELATED"/>
    <property type="match status" value="1"/>
</dbReference>
<dbReference type="InterPro" id="IPR036188">
    <property type="entry name" value="FAD/NAD-bd_sf"/>
</dbReference>
<evidence type="ECO:0000256" key="1">
    <source>
        <dbReference type="ARBA" id="ARBA00004948"/>
    </source>
</evidence>
<sequence>MRGPPDTSLRRQQAAPPDAPAPPASTDVAIIGGGVIGLMTGWRLLRAGLRVALFERGTLGQGASLAATGMLAAAAEFEPGGEDHVALALESQRLWPGFAAELSADGGLDIDYRRDGILLVATARDEVARLRFRQEMQRRAGLATLWLDGASCRGFEPGLRPSVVAGIHCPGDHQVDPVRVIAALRQAFIGRGGILLEGSLATPWLQAGRAVGVTLPRGAVKAGIVVAAGGAWTEIAGLSLPLRPLKGQSLALTCPPHRPLLSCMVWTDQVHLAPKSDGTLIVGATMEECGFDDAVTAGGVYALLEGARRILPGIEDLPIAAIWSGFRPTSADDAPILGETRIPGLLLATGHHRNGYLLAPVTATAITQLITGGRITGPAASFGPERFSAQEAVA</sequence>
<organism evidence="6 7">
    <name type="scientific">Bosea psychrotolerans</name>
    <dbReference type="NCBI Taxonomy" id="1871628"/>
    <lineage>
        <taxon>Bacteria</taxon>
        <taxon>Pseudomonadati</taxon>
        <taxon>Pseudomonadota</taxon>
        <taxon>Alphaproteobacteria</taxon>
        <taxon>Hyphomicrobiales</taxon>
        <taxon>Boseaceae</taxon>
        <taxon>Bosea</taxon>
    </lineage>
</organism>
<protein>
    <submittedName>
        <fullName evidence="6">Glycine oxidase</fullName>
    </submittedName>
</protein>
<evidence type="ECO:0000256" key="2">
    <source>
        <dbReference type="ARBA" id="ARBA00022977"/>
    </source>
</evidence>
<dbReference type="PANTHER" id="PTHR13847:SF289">
    <property type="entry name" value="GLYCINE OXIDASE"/>
    <property type="match status" value="1"/>
</dbReference>
<keyword evidence="3" id="KW-0560">Oxidoreductase</keyword>
<dbReference type="GO" id="GO:0005737">
    <property type="term" value="C:cytoplasm"/>
    <property type="evidence" value="ECO:0007669"/>
    <property type="project" value="TreeGrafter"/>
</dbReference>
<dbReference type="InterPro" id="IPR006076">
    <property type="entry name" value="FAD-dep_OxRdtase"/>
</dbReference>
<keyword evidence="2" id="KW-0784">Thiamine biosynthesis</keyword>